<sequence length="146" mass="16298">VLWSFGPPAAGKSTLAHRRAEELFGSEGSVCVDGDEIRDRHPAFRDVTQHGLESHVLHKDAWEVLKATGVVEGAELASTEDVESFLAGRRIHSSKPCVCLVGDANLRHMFARKSRNQVKCLKQDTYWKHLLYYIIRDPLQPAVGHA</sequence>
<dbReference type="Gene3D" id="3.40.50.300">
    <property type="entry name" value="P-loop containing nucleotide triphosphate hydrolases"/>
    <property type="match status" value="1"/>
</dbReference>
<dbReference type="Pfam" id="PF06414">
    <property type="entry name" value="Zeta_toxin"/>
    <property type="match status" value="1"/>
</dbReference>
<evidence type="ECO:0000313" key="5">
    <source>
        <dbReference type="Proteomes" id="UP001642484"/>
    </source>
</evidence>
<protein>
    <recommendedName>
        <fullName evidence="3">Zeta toxin domain-containing protein</fullName>
    </recommendedName>
</protein>
<proteinExistence type="predicted"/>
<keyword evidence="2" id="KW-0067">ATP-binding</keyword>
<name>A0ABP0LNR7_9DINO</name>
<reference evidence="4 5" key="1">
    <citation type="submission" date="2024-02" db="EMBL/GenBank/DDBJ databases">
        <authorList>
            <person name="Chen Y."/>
            <person name="Shah S."/>
            <person name="Dougan E. K."/>
            <person name="Thang M."/>
            <person name="Chan C."/>
        </authorList>
    </citation>
    <scope>NUCLEOTIDE SEQUENCE [LARGE SCALE GENOMIC DNA]</scope>
</reference>
<keyword evidence="5" id="KW-1185">Reference proteome</keyword>
<dbReference type="SUPFAM" id="SSF52540">
    <property type="entry name" value="P-loop containing nucleoside triphosphate hydrolases"/>
    <property type="match status" value="1"/>
</dbReference>
<evidence type="ECO:0000259" key="3">
    <source>
        <dbReference type="Pfam" id="PF06414"/>
    </source>
</evidence>
<dbReference type="EMBL" id="CAXAMN010013302">
    <property type="protein sequence ID" value="CAK9040322.1"/>
    <property type="molecule type" value="Genomic_DNA"/>
</dbReference>
<comment type="caution">
    <text evidence="4">The sequence shown here is derived from an EMBL/GenBank/DDBJ whole genome shotgun (WGS) entry which is preliminary data.</text>
</comment>
<evidence type="ECO:0000313" key="4">
    <source>
        <dbReference type="EMBL" id="CAK9040322.1"/>
    </source>
</evidence>
<organism evidence="4 5">
    <name type="scientific">Durusdinium trenchii</name>
    <dbReference type="NCBI Taxonomy" id="1381693"/>
    <lineage>
        <taxon>Eukaryota</taxon>
        <taxon>Sar</taxon>
        <taxon>Alveolata</taxon>
        <taxon>Dinophyceae</taxon>
        <taxon>Suessiales</taxon>
        <taxon>Symbiodiniaceae</taxon>
        <taxon>Durusdinium</taxon>
    </lineage>
</organism>
<dbReference type="InterPro" id="IPR010488">
    <property type="entry name" value="Zeta_toxin_domain"/>
</dbReference>
<accession>A0ABP0LNR7</accession>
<dbReference type="InterPro" id="IPR027417">
    <property type="entry name" value="P-loop_NTPase"/>
</dbReference>
<evidence type="ECO:0000256" key="2">
    <source>
        <dbReference type="ARBA" id="ARBA00022840"/>
    </source>
</evidence>
<feature type="domain" description="Zeta toxin" evidence="3">
    <location>
        <begin position="6"/>
        <end position="66"/>
    </location>
</feature>
<evidence type="ECO:0000256" key="1">
    <source>
        <dbReference type="ARBA" id="ARBA00022741"/>
    </source>
</evidence>
<dbReference type="Proteomes" id="UP001642484">
    <property type="component" value="Unassembled WGS sequence"/>
</dbReference>
<gene>
    <name evidence="4" type="ORF">CCMP2556_LOCUS21729</name>
</gene>
<feature type="non-terminal residue" evidence="4">
    <location>
        <position position="1"/>
    </location>
</feature>
<keyword evidence="1" id="KW-0547">Nucleotide-binding</keyword>